<name>A0A1F6CB28_HANXR</name>
<dbReference type="Proteomes" id="UP000178606">
    <property type="component" value="Unassembled WGS sequence"/>
</dbReference>
<evidence type="ECO:0000313" key="2">
    <source>
        <dbReference type="Proteomes" id="UP000178606"/>
    </source>
</evidence>
<accession>A0A1F6CB28</accession>
<proteinExistence type="predicted"/>
<dbReference type="EMBL" id="MFKF01000320">
    <property type="protein sequence ID" value="OGG46389.1"/>
    <property type="molecule type" value="Genomic_DNA"/>
</dbReference>
<reference evidence="1 2" key="1">
    <citation type="journal article" date="2016" name="Nat. Commun.">
        <title>Thousands of microbial genomes shed light on interconnected biogeochemical processes in an aquifer system.</title>
        <authorList>
            <person name="Anantharaman K."/>
            <person name="Brown C.T."/>
            <person name="Hug L.A."/>
            <person name="Sharon I."/>
            <person name="Castelle C.J."/>
            <person name="Probst A.J."/>
            <person name="Thomas B.C."/>
            <person name="Singh A."/>
            <person name="Wilkins M.J."/>
            <person name="Karaoz U."/>
            <person name="Brodie E.L."/>
            <person name="Williams K.H."/>
            <person name="Hubbard S.S."/>
            <person name="Banfield J.F."/>
        </authorList>
    </citation>
    <scope>NUCLEOTIDE SEQUENCE [LARGE SCALE GENOMIC DNA]</scope>
    <source>
        <strain evidence="2">RIFCSPLOWO2_12_FULL_64_10</strain>
    </source>
</reference>
<comment type="caution">
    <text evidence="1">The sequence shown here is derived from an EMBL/GenBank/DDBJ whole genome shotgun (WGS) entry which is preliminary data.</text>
</comment>
<evidence type="ECO:0000313" key="1">
    <source>
        <dbReference type="EMBL" id="OGG46389.1"/>
    </source>
</evidence>
<organism evidence="1 2">
    <name type="scientific">Handelsmanbacteria sp. (strain RIFCSPLOWO2_12_FULL_64_10)</name>
    <dbReference type="NCBI Taxonomy" id="1817868"/>
    <lineage>
        <taxon>Bacteria</taxon>
        <taxon>Candidatus Handelsmaniibacteriota</taxon>
    </lineage>
</organism>
<dbReference type="AlphaFoldDB" id="A0A1F6CB28"/>
<protein>
    <submittedName>
        <fullName evidence="1">Prevent-host-death protein</fullName>
    </submittedName>
</protein>
<gene>
    <name evidence="1" type="ORF">A3F84_02040</name>
</gene>
<sequence length="69" mass="7868">MSKLDVQYISDKQGALKGVIVPIKLWREIASELETAHLLKSEVMKRRLVEAKDRKRGIPLEKALEKLGI</sequence>